<name>A0A6M9PMZ9_9BURK</name>
<organism evidence="1 2">
    <name type="scientific">Polynucleobacter antarcticus</name>
    <dbReference type="NCBI Taxonomy" id="1743162"/>
    <lineage>
        <taxon>Bacteria</taxon>
        <taxon>Pseudomonadati</taxon>
        <taxon>Pseudomonadota</taxon>
        <taxon>Betaproteobacteria</taxon>
        <taxon>Burkholderiales</taxon>
        <taxon>Burkholderiaceae</taxon>
        <taxon>Polynucleobacter</taxon>
    </lineage>
</organism>
<evidence type="ECO:0000313" key="2">
    <source>
        <dbReference type="Proteomes" id="UP000500806"/>
    </source>
</evidence>
<protein>
    <submittedName>
        <fullName evidence="1">Type II toxin-antitoxin system RelE/ParE family toxin</fullName>
    </submittedName>
</protein>
<sequence>MKIVMKTKTFDRWAKKIISTSSLCNAAREIEQGLYEADLGGGVCKKRIPLRGQGKSGSIRTIVAKKNKDAIIFIVGREKSGSGSDFTNAEQEAAGIVARSFERVDIFKLRELVISGTLRELDCYA</sequence>
<keyword evidence="2" id="KW-1185">Reference proteome</keyword>
<dbReference type="InterPro" id="IPR009387">
    <property type="entry name" value="HigB-2"/>
</dbReference>
<dbReference type="KEGG" id="pani:DCO16_01885"/>
<gene>
    <name evidence="1" type="ORF">DCO16_01885</name>
</gene>
<dbReference type="Pfam" id="PF06296">
    <property type="entry name" value="RelE"/>
    <property type="match status" value="1"/>
</dbReference>
<dbReference type="EMBL" id="CP028941">
    <property type="protein sequence ID" value="QKM61939.1"/>
    <property type="molecule type" value="Genomic_DNA"/>
</dbReference>
<proteinExistence type="predicted"/>
<dbReference type="AlphaFoldDB" id="A0A6M9PMZ9"/>
<accession>A0A6M9PMZ9</accession>
<reference evidence="1 2" key="1">
    <citation type="submission" date="2018-04" db="EMBL/GenBank/DDBJ databases">
        <title>Polynucleobacter sp. LimPoW16 genome.</title>
        <authorList>
            <person name="Hahn M.W."/>
        </authorList>
    </citation>
    <scope>NUCLEOTIDE SEQUENCE [LARGE SCALE GENOMIC DNA]</scope>
    <source>
        <strain evidence="1 2">LimPoW16</strain>
    </source>
</reference>
<dbReference type="Proteomes" id="UP000500806">
    <property type="component" value="Chromosome"/>
</dbReference>
<evidence type="ECO:0000313" key="1">
    <source>
        <dbReference type="EMBL" id="QKM61939.1"/>
    </source>
</evidence>